<dbReference type="Proteomes" id="UP000595420">
    <property type="component" value="Chromosome"/>
</dbReference>
<evidence type="ECO:0000313" key="3">
    <source>
        <dbReference type="Proteomes" id="UP000595420"/>
    </source>
</evidence>
<protein>
    <submittedName>
        <fullName evidence="2">Uncharacterized protein</fullName>
    </submittedName>
</protein>
<keyword evidence="1" id="KW-1133">Transmembrane helix</keyword>
<feature type="transmembrane region" description="Helical" evidence="1">
    <location>
        <begin position="96"/>
        <end position="118"/>
    </location>
</feature>
<evidence type="ECO:0000313" key="2">
    <source>
        <dbReference type="EMBL" id="QQD71597.1"/>
    </source>
</evidence>
<name>A0A7T4WBJ9_9PROT</name>
<accession>A0A7T4WBJ9</accession>
<dbReference type="AlphaFoldDB" id="A0A7T4WBJ9"/>
<reference evidence="2 3" key="1">
    <citation type="submission" date="2020-07" db="EMBL/GenBank/DDBJ databases">
        <title>Complete genome sequence analysis of Acidithiobacillus ferrivorans XJFY6S-08 reveals extreme environmental adaptation to alpine acid mine drainage.</title>
        <authorList>
            <person name="Yan L."/>
            <person name="Ni Y."/>
        </authorList>
    </citation>
    <scope>NUCLEOTIDE SEQUENCE [LARGE SCALE GENOMIC DNA]</scope>
    <source>
        <strain evidence="2 3">XJFY6S-08</strain>
    </source>
</reference>
<sequence>MIDGLLLTWRDIRDGIPPTTGLAGPRARISEMTATIFRYKPNGERDYYLEQIEREEAERRAQPVDGEFWAYIFSLPIKALAFVLFLPFRYGYGKHFLFLIFVAPLLLIFGWVAVELVLKIHAEPQVFLAHWQAHVIRHPAAGHWTWLVQDLTRWIHAY</sequence>
<feature type="transmembrane region" description="Helical" evidence="1">
    <location>
        <begin position="68"/>
        <end position="90"/>
    </location>
</feature>
<keyword evidence="1" id="KW-0472">Membrane</keyword>
<evidence type="ECO:0000256" key="1">
    <source>
        <dbReference type="SAM" id="Phobius"/>
    </source>
</evidence>
<organism evidence="2 3">
    <name type="scientific">Acidithiobacillus ferrivorans</name>
    <dbReference type="NCBI Taxonomy" id="160808"/>
    <lineage>
        <taxon>Bacteria</taxon>
        <taxon>Pseudomonadati</taxon>
        <taxon>Pseudomonadota</taxon>
        <taxon>Acidithiobacillia</taxon>
        <taxon>Acidithiobacillales</taxon>
        <taxon>Acidithiobacillaceae</taxon>
        <taxon>Acidithiobacillus</taxon>
    </lineage>
</organism>
<gene>
    <name evidence="2" type="ORF">H2515_08950</name>
</gene>
<proteinExistence type="predicted"/>
<keyword evidence="1" id="KW-0812">Transmembrane</keyword>
<dbReference type="EMBL" id="CP059488">
    <property type="protein sequence ID" value="QQD71597.1"/>
    <property type="molecule type" value="Genomic_DNA"/>
</dbReference>